<gene>
    <name evidence="5" type="ORF">NB037_09635</name>
</gene>
<dbReference type="Proteomes" id="UP001155240">
    <property type="component" value="Unassembled WGS sequence"/>
</dbReference>
<dbReference type="SMART" id="SM00829">
    <property type="entry name" value="PKS_ER"/>
    <property type="match status" value="1"/>
</dbReference>
<dbReference type="InterPro" id="IPR013149">
    <property type="entry name" value="ADH-like_C"/>
</dbReference>
<protein>
    <submittedName>
        <fullName evidence="5">Alcohol dehydrogenase catalytic domain-containing protein</fullName>
    </submittedName>
</protein>
<dbReference type="InterPro" id="IPR011032">
    <property type="entry name" value="GroES-like_sf"/>
</dbReference>
<dbReference type="PANTHER" id="PTHR43401">
    <property type="entry name" value="L-THREONINE 3-DEHYDROGENASE"/>
    <property type="match status" value="1"/>
</dbReference>
<keyword evidence="2" id="KW-0560">Oxidoreductase</keyword>
<evidence type="ECO:0000313" key="5">
    <source>
        <dbReference type="EMBL" id="MCM6762675.1"/>
    </source>
</evidence>
<keyword evidence="3" id="KW-0472">Membrane</keyword>
<dbReference type="RefSeq" id="WP_251945440.1">
    <property type="nucleotide sequence ID" value="NZ_JAMRYM010000034.1"/>
</dbReference>
<comment type="caution">
    <text evidence="5">The sequence shown here is derived from an EMBL/GenBank/DDBJ whole genome shotgun (WGS) entry which is preliminary data.</text>
</comment>
<dbReference type="Pfam" id="PF08240">
    <property type="entry name" value="ADH_N"/>
    <property type="match status" value="1"/>
</dbReference>
<proteinExistence type="predicted"/>
<dbReference type="PANTHER" id="PTHR43401:SF5">
    <property type="entry name" value="ALCOHOL DEHYDROGENASE-RELATED"/>
    <property type="match status" value="1"/>
</dbReference>
<dbReference type="Gene3D" id="3.90.180.10">
    <property type="entry name" value="Medium-chain alcohol dehydrogenases, catalytic domain"/>
    <property type="match status" value="1"/>
</dbReference>
<dbReference type="Pfam" id="PF00107">
    <property type="entry name" value="ADH_zinc_N"/>
    <property type="match status" value="1"/>
</dbReference>
<dbReference type="SUPFAM" id="SSF51735">
    <property type="entry name" value="NAD(P)-binding Rossmann-fold domains"/>
    <property type="match status" value="1"/>
</dbReference>
<dbReference type="AlphaFoldDB" id="A0A9X2DWZ0"/>
<feature type="domain" description="Enoyl reductase (ER)" evidence="4">
    <location>
        <begin position="13"/>
        <end position="361"/>
    </location>
</feature>
<dbReference type="EMBL" id="JAMRYM010000034">
    <property type="protein sequence ID" value="MCM6762675.1"/>
    <property type="molecule type" value="Genomic_DNA"/>
</dbReference>
<dbReference type="InterPro" id="IPR050129">
    <property type="entry name" value="Zn_alcohol_dh"/>
</dbReference>
<dbReference type="GO" id="GO:0016491">
    <property type="term" value="F:oxidoreductase activity"/>
    <property type="evidence" value="ECO:0007669"/>
    <property type="project" value="UniProtKB-KW"/>
</dbReference>
<evidence type="ECO:0000259" key="4">
    <source>
        <dbReference type="SMART" id="SM00829"/>
    </source>
</evidence>
<organism evidence="5 6">
    <name type="scientific">Rathayibacter rubneri</name>
    <dbReference type="NCBI Taxonomy" id="2950106"/>
    <lineage>
        <taxon>Bacteria</taxon>
        <taxon>Bacillati</taxon>
        <taxon>Actinomycetota</taxon>
        <taxon>Actinomycetes</taxon>
        <taxon>Micrococcales</taxon>
        <taxon>Microbacteriaceae</taxon>
        <taxon>Rathayibacter</taxon>
    </lineage>
</organism>
<name>A0A9X2DWZ0_9MICO</name>
<dbReference type="InterPro" id="IPR013154">
    <property type="entry name" value="ADH-like_N"/>
</dbReference>
<keyword evidence="3" id="KW-1133">Transmembrane helix</keyword>
<reference evidence="5" key="1">
    <citation type="submission" date="2022-06" db="EMBL/GenBank/DDBJ databases">
        <title>Whole genome shotgun sequencing (WGS) of Rathayibacter sp. ZW T2_19, isolated from stored onions (Allium cepa).</title>
        <authorList>
            <person name="Stoll D.A."/>
            <person name="Huch M."/>
        </authorList>
    </citation>
    <scope>NUCLEOTIDE SEQUENCE</scope>
    <source>
        <strain evidence="5">ZW T2_19</strain>
    </source>
</reference>
<keyword evidence="6" id="KW-1185">Reference proteome</keyword>
<dbReference type="Gene3D" id="3.40.50.720">
    <property type="entry name" value="NAD(P)-binding Rossmann-like Domain"/>
    <property type="match status" value="1"/>
</dbReference>
<dbReference type="SUPFAM" id="SSF50129">
    <property type="entry name" value="GroES-like"/>
    <property type="match status" value="1"/>
</dbReference>
<sequence>MTDMNVARMVAIGAPLEVGTADVPEPGPKEVRVKVAACGLVPNSWNVVNGKTPFSLPAMPYVFGLDAAGTVDAVGEHVLNLSVGDRVWIDPLLVCGTCDACRSGRGGCPFATMRGYMGTSPRSSEIIDQWRDGGLAQYTIAPDEKIHLLPDSLDFLTASRLGYLGTSYNGLMAARFAPGKAVLINGVTGTLGVAAVAIALALGATRILGIGRNRERLELLRRLAPERIDVLSSEDDTDPTAWVRERTAGLGVDVLYDCLGVGGDANSTDELVATVRPSGSVALAAGGAVGDITRSYSEAMAASTPIVGTGFATRAEMYDLLALLGSGVIDLSFLQHRTFTLDEVDDALAFVGDRPGGHVTVSVLPNGPLDGTREDAR</sequence>
<evidence type="ECO:0000313" key="6">
    <source>
        <dbReference type="Proteomes" id="UP001155240"/>
    </source>
</evidence>
<keyword evidence="3" id="KW-0812">Transmembrane</keyword>
<accession>A0A9X2DWZ0</accession>
<dbReference type="InterPro" id="IPR036291">
    <property type="entry name" value="NAD(P)-bd_dom_sf"/>
</dbReference>
<evidence type="ECO:0000256" key="2">
    <source>
        <dbReference type="ARBA" id="ARBA00023002"/>
    </source>
</evidence>
<dbReference type="InterPro" id="IPR020843">
    <property type="entry name" value="ER"/>
</dbReference>
<feature type="transmembrane region" description="Helical" evidence="3">
    <location>
        <begin position="182"/>
        <end position="204"/>
    </location>
</feature>
<evidence type="ECO:0000256" key="3">
    <source>
        <dbReference type="SAM" id="Phobius"/>
    </source>
</evidence>
<evidence type="ECO:0000256" key="1">
    <source>
        <dbReference type="ARBA" id="ARBA00001947"/>
    </source>
</evidence>
<comment type="cofactor">
    <cofactor evidence="1">
        <name>Zn(2+)</name>
        <dbReference type="ChEBI" id="CHEBI:29105"/>
    </cofactor>
</comment>